<accession>C1MNT8</accession>
<dbReference type="InterPro" id="IPR029006">
    <property type="entry name" value="ADF-H/Gelsolin-like_dom_sf"/>
</dbReference>
<evidence type="ECO:0000259" key="15">
    <source>
        <dbReference type="Pfam" id="PF00626"/>
    </source>
</evidence>
<dbReference type="InterPro" id="IPR007123">
    <property type="entry name" value="Gelsolin-like_dom"/>
</dbReference>
<dbReference type="OMA" id="LMMGRET"/>
<keyword evidence="14" id="KW-0963">Cytoplasm</keyword>
<dbReference type="FunFam" id="2.30.30.380:FF:000001">
    <property type="entry name" value="Protein transport protein SEC23"/>
    <property type="match status" value="1"/>
</dbReference>
<dbReference type="InterPro" id="IPR036180">
    <property type="entry name" value="Gelsolin-like_dom_sf"/>
</dbReference>
<dbReference type="SUPFAM" id="SSF82754">
    <property type="entry name" value="C-terminal, gelsolin-like domain of Sec23/24"/>
    <property type="match status" value="1"/>
</dbReference>
<comment type="subcellular location">
    <subcellularLocation>
        <location evidence="14">Cytoplasmic vesicle</location>
        <location evidence="14">COPII-coated vesicle membrane</location>
        <topology evidence="14">Peripheral membrane protein</topology>
        <orientation evidence="14">Cytoplasmic side</orientation>
    </subcellularLocation>
    <subcellularLocation>
        <location evidence="14">Endoplasmic reticulum membrane</location>
        <topology evidence="14">Peripheral membrane protein</topology>
        <orientation evidence="14">Cytoplasmic side</orientation>
    </subcellularLocation>
    <subcellularLocation>
        <location evidence="1">Golgi apparatus membrane</location>
        <topology evidence="1">Peripheral membrane protein</topology>
        <orientation evidence="1">Cytoplasmic side</orientation>
    </subcellularLocation>
</comment>
<dbReference type="InterPro" id="IPR012990">
    <property type="entry name" value="Beta-sandwich_Sec23_24"/>
</dbReference>
<dbReference type="STRING" id="564608.C1MNT8"/>
<evidence type="ECO:0000313" key="20">
    <source>
        <dbReference type="EMBL" id="EEH58813.1"/>
    </source>
</evidence>
<keyword evidence="21" id="KW-1185">Reference proteome</keyword>
<dbReference type="Pfam" id="PF04815">
    <property type="entry name" value="Sec23_helical"/>
    <property type="match status" value="1"/>
</dbReference>
<dbReference type="SUPFAM" id="SSF81995">
    <property type="entry name" value="beta-sandwich domain of Sec23/24"/>
    <property type="match status" value="1"/>
</dbReference>
<keyword evidence="7 14" id="KW-0862">Zinc</keyword>
<organism evidence="21">
    <name type="scientific">Micromonas pusilla (strain CCMP1545)</name>
    <name type="common">Picoplanktonic green alga</name>
    <dbReference type="NCBI Taxonomy" id="564608"/>
    <lineage>
        <taxon>Eukaryota</taxon>
        <taxon>Viridiplantae</taxon>
        <taxon>Chlorophyta</taxon>
        <taxon>Mamiellophyceae</taxon>
        <taxon>Mamiellales</taxon>
        <taxon>Mamiellaceae</taxon>
        <taxon>Micromonas</taxon>
    </lineage>
</organism>
<keyword evidence="6 14" id="KW-0256">Endoplasmic reticulum</keyword>
<dbReference type="PANTHER" id="PTHR11141:SF22">
    <property type="entry name" value="PROTEIN TRANSPORT PROTEIN SEC23 G"/>
    <property type="match status" value="1"/>
</dbReference>
<dbReference type="GeneID" id="9682152"/>
<dbReference type="GO" id="GO:0006886">
    <property type="term" value="P:intracellular protein transport"/>
    <property type="evidence" value="ECO:0007669"/>
    <property type="project" value="InterPro"/>
</dbReference>
<dbReference type="Pfam" id="PF00626">
    <property type="entry name" value="Gelsolin"/>
    <property type="match status" value="1"/>
</dbReference>
<keyword evidence="10" id="KW-0333">Golgi apparatus</keyword>
<dbReference type="Gene3D" id="2.60.40.1670">
    <property type="entry name" value="beta-sandwich domain of Sec23/24"/>
    <property type="match status" value="1"/>
</dbReference>
<feature type="domain" description="Zinc finger Sec23/Sec24-type" evidence="16">
    <location>
        <begin position="53"/>
        <end position="91"/>
    </location>
</feature>
<keyword evidence="9 14" id="KW-0653">Protein transport</keyword>
<dbReference type="Gene3D" id="2.30.30.380">
    <property type="entry name" value="Zn-finger domain of Sec23/24"/>
    <property type="match status" value="1"/>
</dbReference>
<dbReference type="KEGG" id="mpp:MICPUCDRAFT_56027"/>
<gene>
    <name evidence="20" type="ORF">MICPUCDRAFT_56027</name>
</gene>
<proteinExistence type="inferred from homology"/>
<evidence type="ECO:0000259" key="18">
    <source>
        <dbReference type="Pfam" id="PF04815"/>
    </source>
</evidence>
<evidence type="ECO:0000256" key="7">
    <source>
        <dbReference type="ARBA" id="ARBA00022833"/>
    </source>
</evidence>
<dbReference type="OrthoDB" id="10256289at2759"/>
<dbReference type="GO" id="GO:0090110">
    <property type="term" value="P:COPII-coated vesicle cargo loading"/>
    <property type="evidence" value="ECO:0007669"/>
    <property type="project" value="TreeGrafter"/>
</dbReference>
<dbReference type="GO" id="GO:0000139">
    <property type="term" value="C:Golgi membrane"/>
    <property type="evidence" value="ECO:0007669"/>
    <property type="project" value="UniProtKB-SubCell"/>
</dbReference>
<dbReference type="GO" id="GO:0005096">
    <property type="term" value="F:GTPase activator activity"/>
    <property type="evidence" value="ECO:0007669"/>
    <property type="project" value="TreeGrafter"/>
</dbReference>
<dbReference type="Gene3D" id="3.40.20.10">
    <property type="entry name" value="Severin"/>
    <property type="match status" value="1"/>
</dbReference>
<keyword evidence="8 14" id="KW-0931">ER-Golgi transport</keyword>
<evidence type="ECO:0000313" key="21">
    <source>
        <dbReference type="Proteomes" id="UP000001876"/>
    </source>
</evidence>
<dbReference type="Gene3D" id="3.40.50.410">
    <property type="entry name" value="von Willebrand factor, type A domain"/>
    <property type="match status" value="1"/>
</dbReference>
<comment type="function">
    <text evidence="13 14">Component of the coat protein complex II (COPII) which promotes the formation of transport vesicles from the endoplasmic reticulum (ER). The coat has two main functions, the physical deformation of the endoplasmic reticulum membrane into vesicles and the selection of cargo molecules.</text>
</comment>
<dbReference type="RefSeq" id="XP_003057168.1">
    <property type="nucleotide sequence ID" value="XM_003057122.1"/>
</dbReference>
<feature type="domain" description="Sec23/Sec24 trunk" evidence="17">
    <location>
        <begin position="119"/>
        <end position="392"/>
    </location>
</feature>
<keyword evidence="4 14" id="KW-0813">Transport</keyword>
<name>C1MNT8_MICPC</name>
<evidence type="ECO:0000256" key="12">
    <source>
        <dbReference type="ARBA" id="ARBA00023329"/>
    </source>
</evidence>
<keyword evidence="12 14" id="KW-0968">Cytoplasmic vesicle</keyword>
<evidence type="ECO:0000256" key="3">
    <source>
        <dbReference type="ARBA" id="ARBA00021212"/>
    </source>
</evidence>
<dbReference type="FunFam" id="3.40.20.10:FF:000041">
    <property type="entry name" value="Protein transport protein SEC23"/>
    <property type="match status" value="1"/>
</dbReference>
<evidence type="ECO:0000256" key="5">
    <source>
        <dbReference type="ARBA" id="ARBA00022723"/>
    </source>
</evidence>
<dbReference type="Pfam" id="PF04811">
    <property type="entry name" value="Sec23_trunk"/>
    <property type="match status" value="1"/>
</dbReference>
<dbReference type="InterPro" id="IPR006896">
    <property type="entry name" value="Sec23/24_trunk_dom"/>
</dbReference>
<comment type="similarity">
    <text evidence="2 14">Belongs to the SEC23/SEC24 family. SEC23 subfamily.</text>
</comment>
<dbReference type="Pfam" id="PF04810">
    <property type="entry name" value="zf-Sec23_Sec24"/>
    <property type="match status" value="1"/>
</dbReference>
<dbReference type="eggNOG" id="KOG1986">
    <property type="taxonomic scope" value="Eukaryota"/>
</dbReference>
<keyword evidence="5 14" id="KW-0479">Metal-binding</keyword>
<protein>
    <recommendedName>
        <fullName evidence="3 14">Protein transport protein SEC23</fullName>
    </recommendedName>
</protein>
<dbReference type="GO" id="GO:0030127">
    <property type="term" value="C:COPII vesicle coat"/>
    <property type="evidence" value="ECO:0007669"/>
    <property type="project" value="InterPro"/>
</dbReference>
<reference evidence="20 21" key="1">
    <citation type="journal article" date="2009" name="Science">
        <title>Green evolution and dynamic adaptations revealed by genomes of the marine picoeukaryotes Micromonas.</title>
        <authorList>
            <person name="Worden A.Z."/>
            <person name="Lee J.H."/>
            <person name="Mock T."/>
            <person name="Rouze P."/>
            <person name="Simmons M.P."/>
            <person name="Aerts A.L."/>
            <person name="Allen A.E."/>
            <person name="Cuvelier M.L."/>
            <person name="Derelle E."/>
            <person name="Everett M.V."/>
            <person name="Foulon E."/>
            <person name="Grimwood J."/>
            <person name="Gundlach H."/>
            <person name="Henrissat B."/>
            <person name="Napoli C."/>
            <person name="McDonald S.M."/>
            <person name="Parker M.S."/>
            <person name="Rombauts S."/>
            <person name="Salamov A."/>
            <person name="Von Dassow P."/>
            <person name="Badger J.H."/>
            <person name="Coutinho P.M."/>
            <person name="Demir E."/>
            <person name="Dubchak I."/>
            <person name="Gentemann C."/>
            <person name="Eikrem W."/>
            <person name="Gready J.E."/>
            <person name="John U."/>
            <person name="Lanier W."/>
            <person name="Lindquist E.A."/>
            <person name="Lucas S."/>
            <person name="Mayer K.F."/>
            <person name="Moreau H."/>
            <person name="Not F."/>
            <person name="Otillar R."/>
            <person name="Panaud O."/>
            <person name="Pangilinan J."/>
            <person name="Paulsen I."/>
            <person name="Piegu B."/>
            <person name="Poliakov A."/>
            <person name="Robbens S."/>
            <person name="Schmutz J."/>
            <person name="Toulza E."/>
            <person name="Wyss T."/>
            <person name="Zelensky A."/>
            <person name="Zhou K."/>
            <person name="Armbrust E.V."/>
            <person name="Bhattacharya D."/>
            <person name="Goodenough U.W."/>
            <person name="Van de Peer Y."/>
            <person name="Grigoriev I.V."/>
        </authorList>
    </citation>
    <scope>NUCLEOTIDE SEQUENCE [LARGE SCALE GENOMIC DNA]</scope>
    <source>
        <strain evidence="20 21">CCMP1545</strain>
    </source>
</reference>
<dbReference type="Pfam" id="PF08033">
    <property type="entry name" value="Sec23_BS"/>
    <property type="match status" value="1"/>
</dbReference>
<dbReference type="InterPro" id="IPR036174">
    <property type="entry name" value="Znf_Sec23_Sec24_sf"/>
</dbReference>
<sequence length="779" mass="85985">MDFSELEKREGVRLSWNAWPSSRIEATRVVLPFGAVCTPCRAMPEMPVLPYGPVVCTECSAVLNPYCMMDYHQKRWQCCLCNTGNALPRNYHEISEQNLPAELFPAYTTVEYQMQNKSPRPPCFVLVLDVTMSREELQDAKDSLGQLVALLPEECFVALVTFGSTVTIHELCETSHGMSKAFVLRGNDDVEQDKLKKLLGLELTPEEHAYYAQNKQRGSHVAEEAGAMKRFVLPVSECEFQLQTVLDELSPDPSPTEKGTRPCRCTGVAIAAAQALVAESHSAQGARVMVFTSGPCTLGPGTIVGRDMSENIRTHQDFAKSNAKYWKQANNYYNSLGVRLATHAHTLDVFACSLDQVGLAEMKTAVDQTGGVMVLAEQFRAESFRQSLKRMFRRDENGMLDMYFNGTFSVFCVPQVMVQGAIGPVSALAVKSRSISENEVGLGQTTSWRCCAMNQSTSLAVYYEIINQHANPIPAGTPFYLQFCTRFKLSDGEIRLRVMTVARRWAESSAAHDIVQGFDQEATATLMARQATFRVEHEEEFDLLRWLDRTLIRVGSKFGEYAKDAPETFRMPGPFAIYPQFMFNLRRSQFLQTANNSPDETAFYRLMMGRETVLNSLVMIQPTLMSYTFNGPPTPVLLDVASITPDSILLLDTFFMIVVHAGATIAAWRKANYQDQPEHEAFRELLAKPVADAAAAMAIRCPTPRLVECDQGGSQARFLLAKLNPSSTHATSGSGGVGSYESAIAGGGGDGGGGSEIILTDDISMSVFMAHLAKLAVQS</sequence>
<evidence type="ECO:0000259" key="19">
    <source>
        <dbReference type="Pfam" id="PF08033"/>
    </source>
</evidence>
<evidence type="ECO:0000256" key="1">
    <source>
        <dbReference type="ARBA" id="ARBA00004255"/>
    </source>
</evidence>
<dbReference type="SUPFAM" id="SSF53300">
    <property type="entry name" value="vWA-like"/>
    <property type="match status" value="1"/>
</dbReference>
<dbReference type="InterPro" id="IPR036465">
    <property type="entry name" value="vWFA_dom_sf"/>
</dbReference>
<dbReference type="FunFam" id="3.40.50.410:FF:000043">
    <property type="entry name" value="Protein transport protein SEC23"/>
    <property type="match status" value="1"/>
</dbReference>
<dbReference type="Gene3D" id="1.20.120.730">
    <property type="entry name" value="Sec23/Sec24 helical domain"/>
    <property type="match status" value="1"/>
</dbReference>
<dbReference type="GO" id="GO:0008270">
    <property type="term" value="F:zinc ion binding"/>
    <property type="evidence" value="ECO:0007669"/>
    <property type="project" value="InterPro"/>
</dbReference>
<dbReference type="AlphaFoldDB" id="C1MNT8"/>
<dbReference type="InterPro" id="IPR036175">
    <property type="entry name" value="Sec23/24_helical_dom_sf"/>
</dbReference>
<evidence type="ECO:0000259" key="17">
    <source>
        <dbReference type="Pfam" id="PF04811"/>
    </source>
</evidence>
<evidence type="ECO:0000256" key="14">
    <source>
        <dbReference type="RuleBase" id="RU365030"/>
    </source>
</evidence>
<evidence type="ECO:0000256" key="8">
    <source>
        <dbReference type="ARBA" id="ARBA00022892"/>
    </source>
</evidence>
<evidence type="ECO:0000256" key="9">
    <source>
        <dbReference type="ARBA" id="ARBA00022927"/>
    </source>
</evidence>
<dbReference type="GO" id="GO:0070971">
    <property type="term" value="C:endoplasmic reticulum exit site"/>
    <property type="evidence" value="ECO:0007669"/>
    <property type="project" value="TreeGrafter"/>
</dbReference>
<dbReference type="GO" id="GO:0005789">
    <property type="term" value="C:endoplasmic reticulum membrane"/>
    <property type="evidence" value="ECO:0007669"/>
    <property type="project" value="UniProtKB-SubCell"/>
</dbReference>
<dbReference type="Proteomes" id="UP000001876">
    <property type="component" value="Unassembled WGS sequence"/>
</dbReference>
<evidence type="ECO:0000256" key="11">
    <source>
        <dbReference type="ARBA" id="ARBA00023136"/>
    </source>
</evidence>
<dbReference type="InterPro" id="IPR037364">
    <property type="entry name" value="Sec23"/>
</dbReference>
<evidence type="ECO:0000256" key="2">
    <source>
        <dbReference type="ARBA" id="ARBA00009210"/>
    </source>
</evidence>
<dbReference type="EMBL" id="GG663737">
    <property type="protein sequence ID" value="EEH58813.1"/>
    <property type="molecule type" value="Genomic_DNA"/>
</dbReference>
<dbReference type="PANTHER" id="PTHR11141">
    <property type="entry name" value="PROTEIN TRANSPORT PROTEIN SEC23"/>
    <property type="match status" value="1"/>
</dbReference>
<feature type="domain" description="Sec23/Sec24 helical" evidence="18">
    <location>
        <begin position="519"/>
        <end position="617"/>
    </location>
</feature>
<dbReference type="SUPFAM" id="SSF82919">
    <property type="entry name" value="Zn-finger domain of Sec23/24"/>
    <property type="match status" value="1"/>
</dbReference>
<feature type="domain" description="Sec23/Sec24 beta-sandwich" evidence="19">
    <location>
        <begin position="404"/>
        <end position="506"/>
    </location>
</feature>
<keyword evidence="11 14" id="KW-0472">Membrane</keyword>
<dbReference type="InterPro" id="IPR006900">
    <property type="entry name" value="Sec23/24_helical_dom"/>
</dbReference>
<dbReference type="SUPFAM" id="SSF81811">
    <property type="entry name" value="Helical domain of Sec23/24"/>
    <property type="match status" value="1"/>
</dbReference>
<feature type="domain" description="Gelsolin-like" evidence="15">
    <location>
        <begin position="633"/>
        <end position="719"/>
    </location>
</feature>
<evidence type="ECO:0000259" key="16">
    <source>
        <dbReference type="Pfam" id="PF04810"/>
    </source>
</evidence>
<evidence type="ECO:0000256" key="6">
    <source>
        <dbReference type="ARBA" id="ARBA00022824"/>
    </source>
</evidence>
<evidence type="ECO:0000256" key="10">
    <source>
        <dbReference type="ARBA" id="ARBA00023034"/>
    </source>
</evidence>
<evidence type="ECO:0000256" key="4">
    <source>
        <dbReference type="ARBA" id="ARBA00022448"/>
    </source>
</evidence>
<evidence type="ECO:0000256" key="13">
    <source>
        <dbReference type="ARBA" id="ARBA00025471"/>
    </source>
</evidence>
<dbReference type="InterPro" id="IPR006895">
    <property type="entry name" value="Znf_Sec23_Sec24"/>
</dbReference>